<evidence type="ECO:0000313" key="6">
    <source>
        <dbReference type="EMBL" id="SNR37527.1"/>
    </source>
</evidence>
<keyword evidence="7" id="KW-1185">Reference proteome</keyword>
<reference evidence="6 7" key="1">
    <citation type="submission" date="2017-06" db="EMBL/GenBank/DDBJ databases">
        <authorList>
            <person name="Kim H.J."/>
            <person name="Triplett B.A."/>
        </authorList>
    </citation>
    <scope>NUCLEOTIDE SEQUENCE [LARGE SCALE GENOMIC DNA]</scope>
    <source>
        <strain evidence="6 7">DSM 29150</strain>
    </source>
</reference>
<evidence type="ECO:0000256" key="4">
    <source>
        <dbReference type="ARBA" id="ARBA00022837"/>
    </source>
</evidence>
<protein>
    <submittedName>
        <fullName evidence="6">Arylsulfatase A</fullName>
    </submittedName>
</protein>
<dbReference type="GO" id="GO:0004065">
    <property type="term" value="F:arylsulfatase activity"/>
    <property type="evidence" value="ECO:0007669"/>
    <property type="project" value="TreeGrafter"/>
</dbReference>
<proteinExistence type="inferred from homology"/>
<dbReference type="Pfam" id="PF00884">
    <property type="entry name" value="Sulfatase"/>
    <property type="match status" value="1"/>
</dbReference>
<dbReference type="InterPro" id="IPR024607">
    <property type="entry name" value="Sulfatase_CS"/>
</dbReference>
<organism evidence="6 7">
    <name type="scientific">Lutibacter agarilyticus</name>
    <dbReference type="NCBI Taxonomy" id="1109740"/>
    <lineage>
        <taxon>Bacteria</taxon>
        <taxon>Pseudomonadati</taxon>
        <taxon>Bacteroidota</taxon>
        <taxon>Flavobacteriia</taxon>
        <taxon>Flavobacteriales</taxon>
        <taxon>Flavobacteriaceae</taxon>
        <taxon>Lutibacter</taxon>
    </lineage>
</organism>
<dbReference type="PROSITE" id="PS51257">
    <property type="entry name" value="PROKAR_LIPOPROTEIN"/>
    <property type="match status" value="1"/>
</dbReference>
<dbReference type="RefSeq" id="WP_089380284.1">
    <property type="nucleotide sequence ID" value="NZ_FZNT01000002.1"/>
</dbReference>
<dbReference type="PROSITE" id="PS00523">
    <property type="entry name" value="SULFATASE_1"/>
    <property type="match status" value="1"/>
</dbReference>
<keyword evidence="2" id="KW-0479">Metal-binding</keyword>
<dbReference type="Proteomes" id="UP000198384">
    <property type="component" value="Unassembled WGS sequence"/>
</dbReference>
<dbReference type="InterPro" id="IPR017850">
    <property type="entry name" value="Alkaline_phosphatase_core_sf"/>
</dbReference>
<evidence type="ECO:0000259" key="5">
    <source>
        <dbReference type="Pfam" id="PF00884"/>
    </source>
</evidence>
<feature type="domain" description="Sulfatase N-terminal" evidence="5">
    <location>
        <begin position="47"/>
        <end position="348"/>
    </location>
</feature>
<dbReference type="EMBL" id="FZNT01000002">
    <property type="protein sequence ID" value="SNR37527.1"/>
    <property type="molecule type" value="Genomic_DNA"/>
</dbReference>
<comment type="similarity">
    <text evidence="1">Belongs to the sulfatase family.</text>
</comment>
<evidence type="ECO:0000256" key="3">
    <source>
        <dbReference type="ARBA" id="ARBA00022801"/>
    </source>
</evidence>
<dbReference type="AlphaFoldDB" id="A0A238VTP3"/>
<dbReference type="GO" id="GO:0046872">
    <property type="term" value="F:metal ion binding"/>
    <property type="evidence" value="ECO:0007669"/>
    <property type="project" value="UniProtKB-KW"/>
</dbReference>
<dbReference type="PANTHER" id="PTHR42693">
    <property type="entry name" value="ARYLSULFATASE FAMILY MEMBER"/>
    <property type="match status" value="1"/>
</dbReference>
<dbReference type="SUPFAM" id="SSF53649">
    <property type="entry name" value="Alkaline phosphatase-like"/>
    <property type="match status" value="1"/>
</dbReference>
<accession>A0A238VTP3</accession>
<name>A0A238VTP3_9FLAO</name>
<evidence type="ECO:0000313" key="7">
    <source>
        <dbReference type="Proteomes" id="UP000198384"/>
    </source>
</evidence>
<evidence type="ECO:0000256" key="1">
    <source>
        <dbReference type="ARBA" id="ARBA00008779"/>
    </source>
</evidence>
<dbReference type="InterPro" id="IPR000917">
    <property type="entry name" value="Sulfatase_N"/>
</dbReference>
<dbReference type="PANTHER" id="PTHR42693:SF53">
    <property type="entry name" value="ENDO-4-O-SULFATASE"/>
    <property type="match status" value="1"/>
</dbReference>
<dbReference type="Gene3D" id="3.40.720.10">
    <property type="entry name" value="Alkaline Phosphatase, subunit A"/>
    <property type="match status" value="1"/>
</dbReference>
<evidence type="ECO:0000256" key="2">
    <source>
        <dbReference type="ARBA" id="ARBA00022723"/>
    </source>
</evidence>
<dbReference type="OrthoDB" id="1390125at2"/>
<dbReference type="InterPro" id="IPR050738">
    <property type="entry name" value="Sulfatase"/>
</dbReference>
<keyword evidence="3" id="KW-0378">Hydrolase</keyword>
<sequence length="443" mass="49388">MLHIKNSKFFTFLTTIIIIFSCSEKNDDLIDSEIEDETNTEIVNKKPNILLVIADDMGLDASPGYSIGAIKPAMPNLQTLINTGVTYNNVWSNPTCSPTRATILTGKYGINNGVLAVNNILSTTEIALQTYIDTNLNGEYASAVIGKWHLSNNKNHPENMGIKYYSGFLSGALTDYWNWKFTENGIQTTVTTYNTTAYTNTAIDWIENQTKPWFVWLAYNAPHDPFHLPPTDLHTQGSLPTDQTSIDANPLPYYLASLEAVDAEFGRLLSSLNKEEKENTVIIFIGDNGTPNKVAQEYNTRRVKGSLYQGGINVPMVIAGKNVTRVQAVENALINTTDLFATIATISGIEVDKINDSKSFYETFSNSTAQTRAYAYAEDELNVTIRNNTHKYMLFSDGSEAFYNLKEDTFETTNLLNASKLPLSSLDEEIKTLLIEKLKEIRP</sequence>
<keyword evidence="4" id="KW-0106">Calcium</keyword>
<gene>
    <name evidence="6" type="ORF">SAMN06265371_10267</name>
</gene>